<feature type="domain" description="LD-carboxypeptidase C-terminal" evidence="8">
    <location>
        <begin position="172"/>
        <end position="288"/>
    </location>
</feature>
<evidence type="ECO:0000256" key="1">
    <source>
        <dbReference type="ARBA" id="ARBA00010233"/>
    </source>
</evidence>
<evidence type="ECO:0000256" key="5">
    <source>
        <dbReference type="ARBA" id="ARBA00022825"/>
    </source>
</evidence>
<evidence type="ECO:0000256" key="3">
    <source>
        <dbReference type="ARBA" id="ARBA00022670"/>
    </source>
</evidence>
<evidence type="ECO:0000313" key="9">
    <source>
        <dbReference type="EMBL" id="MSR90514.1"/>
    </source>
</evidence>
<dbReference type="InterPro" id="IPR040921">
    <property type="entry name" value="Peptidase_S66C"/>
</dbReference>
<dbReference type="InterPro" id="IPR027461">
    <property type="entry name" value="Carboxypeptidase_A_C_sf"/>
</dbReference>
<feature type="active site" description="Nucleophile" evidence="6">
    <location>
        <position position="109"/>
    </location>
</feature>
<dbReference type="InterPro" id="IPR040449">
    <property type="entry name" value="Peptidase_S66_N"/>
</dbReference>
<evidence type="ECO:0000256" key="2">
    <source>
        <dbReference type="ARBA" id="ARBA00022645"/>
    </source>
</evidence>
<keyword evidence="5" id="KW-0720">Serine protease</keyword>
<gene>
    <name evidence="9" type="ORF">FYJ33_03535</name>
</gene>
<dbReference type="RefSeq" id="WP_154530392.1">
    <property type="nucleotide sequence ID" value="NZ_JAQXTV010000057.1"/>
</dbReference>
<evidence type="ECO:0000313" key="10">
    <source>
        <dbReference type="Proteomes" id="UP000460287"/>
    </source>
</evidence>
<evidence type="ECO:0000259" key="8">
    <source>
        <dbReference type="Pfam" id="PF17676"/>
    </source>
</evidence>
<evidence type="ECO:0000259" key="7">
    <source>
        <dbReference type="Pfam" id="PF02016"/>
    </source>
</evidence>
<dbReference type="AlphaFoldDB" id="A0A7X2MWT2"/>
<dbReference type="PANTHER" id="PTHR30237">
    <property type="entry name" value="MURAMOYLTETRAPEPTIDE CARBOXYPEPTIDASE"/>
    <property type="match status" value="1"/>
</dbReference>
<dbReference type="InterPro" id="IPR027478">
    <property type="entry name" value="LdcA_N"/>
</dbReference>
<dbReference type="Gene3D" id="3.50.30.60">
    <property type="entry name" value="LD-carboxypeptidase A C-terminal domain-like"/>
    <property type="match status" value="1"/>
</dbReference>
<comment type="caution">
    <text evidence="9">The sequence shown here is derived from an EMBL/GenBank/DDBJ whole genome shotgun (WGS) entry which is preliminary data.</text>
</comment>
<keyword evidence="2 9" id="KW-0121">Carboxypeptidase</keyword>
<organism evidence="9 10">
    <name type="scientific">Inconstantimicrobium porci</name>
    <dbReference type="NCBI Taxonomy" id="2652291"/>
    <lineage>
        <taxon>Bacteria</taxon>
        <taxon>Bacillati</taxon>
        <taxon>Bacillota</taxon>
        <taxon>Clostridia</taxon>
        <taxon>Eubacteriales</taxon>
        <taxon>Clostridiaceae</taxon>
        <taxon>Inconstantimicrobium</taxon>
    </lineage>
</organism>
<dbReference type="GO" id="GO:0006508">
    <property type="term" value="P:proteolysis"/>
    <property type="evidence" value="ECO:0007669"/>
    <property type="project" value="UniProtKB-KW"/>
</dbReference>
<dbReference type="GO" id="GO:0004180">
    <property type="term" value="F:carboxypeptidase activity"/>
    <property type="evidence" value="ECO:0007669"/>
    <property type="project" value="UniProtKB-KW"/>
</dbReference>
<name>A0A7X2MWT2_9CLOT</name>
<sequence length="301" mass="33839">MIIANSFNSGDTIGIFAPAGSYSKADMMTEISGFKKLGFKIKMADNLFCRYGYLAGTDKQRAEDFNSLILDDDVKALIAFRGGYGSINILKYINISNILKHPKPIYGFSDVTALINYVTDKTSLVTFHGPMINSNFSDKTTFLSLLNSLYNPGVFSFDFSNLKTYNNNNAIGKLAGGNLSTICSCLGTPYELDFNDKILLLEDINEDPYKIDRMLSQLILSNRLDKCAGFIIGYMNYSNVNHKLKEFDFSFQRVIENLLVPLKKPIIYGCPFGHSYPNITIPIGLRVMLDFKDKIIKRIDF</sequence>
<keyword evidence="10" id="KW-1185">Reference proteome</keyword>
<keyword evidence="3" id="KW-0645">Protease</keyword>
<dbReference type="EMBL" id="VULX01000002">
    <property type="protein sequence ID" value="MSR90514.1"/>
    <property type="molecule type" value="Genomic_DNA"/>
</dbReference>
<dbReference type="Pfam" id="PF02016">
    <property type="entry name" value="Peptidase_S66"/>
    <property type="match status" value="1"/>
</dbReference>
<evidence type="ECO:0000256" key="6">
    <source>
        <dbReference type="PIRSR" id="PIRSR028757-1"/>
    </source>
</evidence>
<feature type="domain" description="LD-carboxypeptidase N-terminal" evidence="7">
    <location>
        <begin position="13"/>
        <end position="129"/>
    </location>
</feature>
<proteinExistence type="inferred from homology"/>
<dbReference type="Gene3D" id="3.40.50.10740">
    <property type="entry name" value="Class I glutamine amidotransferase-like"/>
    <property type="match status" value="1"/>
</dbReference>
<dbReference type="SUPFAM" id="SSF52317">
    <property type="entry name" value="Class I glutamine amidotransferase-like"/>
    <property type="match status" value="1"/>
</dbReference>
<accession>A0A7X2MWT2</accession>
<reference evidence="9 10" key="1">
    <citation type="submission" date="2019-08" db="EMBL/GenBank/DDBJ databases">
        <title>In-depth cultivation of the pig gut microbiome towards novel bacterial diversity and tailored functional studies.</title>
        <authorList>
            <person name="Wylensek D."/>
            <person name="Hitch T.C.A."/>
            <person name="Clavel T."/>
        </authorList>
    </citation>
    <scope>NUCLEOTIDE SEQUENCE [LARGE SCALE GENOMIC DNA]</scope>
    <source>
        <strain evidence="9 10">WCA-383-APC-5B</strain>
    </source>
</reference>
<dbReference type="PANTHER" id="PTHR30237:SF2">
    <property type="entry name" value="MUREIN TETRAPEPTIDE CARBOXYPEPTIDASE"/>
    <property type="match status" value="1"/>
</dbReference>
<keyword evidence="4" id="KW-0378">Hydrolase</keyword>
<dbReference type="Proteomes" id="UP000460287">
    <property type="component" value="Unassembled WGS sequence"/>
</dbReference>
<dbReference type="PIRSF" id="PIRSF028757">
    <property type="entry name" value="LD-carboxypeptidase"/>
    <property type="match status" value="1"/>
</dbReference>
<dbReference type="InterPro" id="IPR029062">
    <property type="entry name" value="Class_I_gatase-like"/>
</dbReference>
<feature type="active site" description="Charge relay system" evidence="6">
    <location>
        <position position="202"/>
    </location>
</feature>
<dbReference type="Pfam" id="PF17676">
    <property type="entry name" value="Peptidase_S66C"/>
    <property type="match status" value="1"/>
</dbReference>
<dbReference type="SUPFAM" id="SSF141986">
    <property type="entry name" value="LD-carboxypeptidase A C-terminal domain-like"/>
    <property type="match status" value="1"/>
</dbReference>
<dbReference type="InterPro" id="IPR003507">
    <property type="entry name" value="S66_fam"/>
</dbReference>
<evidence type="ECO:0000256" key="4">
    <source>
        <dbReference type="ARBA" id="ARBA00022801"/>
    </source>
</evidence>
<feature type="active site" description="Charge relay system" evidence="6">
    <location>
        <position position="274"/>
    </location>
</feature>
<protein>
    <submittedName>
        <fullName evidence="9">LD-carboxypeptidase</fullName>
    </submittedName>
</protein>
<comment type="similarity">
    <text evidence="1">Belongs to the peptidase S66 family.</text>
</comment>
<dbReference type="GO" id="GO:0008236">
    <property type="term" value="F:serine-type peptidase activity"/>
    <property type="evidence" value="ECO:0007669"/>
    <property type="project" value="UniProtKB-KW"/>
</dbReference>
<dbReference type="CDD" id="cd07025">
    <property type="entry name" value="Peptidase_S66"/>
    <property type="match status" value="1"/>
</dbReference>